<dbReference type="GO" id="GO:0016020">
    <property type="term" value="C:membrane"/>
    <property type="evidence" value="ECO:0007669"/>
    <property type="project" value="UniProtKB-SubCell"/>
</dbReference>
<evidence type="ECO:0000256" key="7">
    <source>
        <dbReference type="SAM" id="SignalP"/>
    </source>
</evidence>
<dbReference type="Pfam" id="PF07645">
    <property type="entry name" value="EGF_CA"/>
    <property type="match status" value="1"/>
</dbReference>
<dbReference type="PROSITE" id="PS50026">
    <property type="entry name" value="EGF_3"/>
    <property type="match status" value="1"/>
</dbReference>
<dbReference type="CDD" id="cd00054">
    <property type="entry name" value="EGF_CA"/>
    <property type="match status" value="1"/>
</dbReference>
<keyword evidence="2 6" id="KW-0245">EGF-like domain</keyword>
<evidence type="ECO:0000256" key="4">
    <source>
        <dbReference type="ARBA" id="ARBA00022737"/>
    </source>
</evidence>
<evidence type="ECO:0000256" key="6">
    <source>
        <dbReference type="PROSITE-ProRule" id="PRU00076"/>
    </source>
</evidence>
<reference evidence="9 10" key="1">
    <citation type="journal article" date="2024" name="Plant J.">
        <title>Genome sequences and population genomics reveal climatic adaptation and genomic divergence between two closely related sweetgum species.</title>
        <authorList>
            <person name="Xu W.Q."/>
            <person name="Ren C.Q."/>
            <person name="Zhang X.Y."/>
            <person name="Comes H.P."/>
            <person name="Liu X.H."/>
            <person name="Li Y.G."/>
            <person name="Kettle C.J."/>
            <person name="Jalonen R."/>
            <person name="Gaisberger H."/>
            <person name="Ma Y.Z."/>
            <person name="Qiu Y.X."/>
        </authorList>
    </citation>
    <scope>NUCLEOTIDE SEQUENCE [LARGE SCALE GENOMIC DNA]</scope>
    <source>
        <strain evidence="9">Hangzhou</strain>
    </source>
</reference>
<keyword evidence="3 7" id="KW-0732">Signal</keyword>
<name>A0AAP0RRF2_LIQFO</name>
<dbReference type="Gene3D" id="2.10.25.10">
    <property type="entry name" value="Laminin"/>
    <property type="match status" value="1"/>
</dbReference>
<comment type="caution">
    <text evidence="9">The sequence shown here is derived from an EMBL/GenBank/DDBJ whole genome shotgun (WGS) entry which is preliminary data.</text>
</comment>
<dbReference type="InterPro" id="IPR018097">
    <property type="entry name" value="EGF_Ca-bd_CS"/>
</dbReference>
<feature type="disulfide bond" evidence="6">
    <location>
        <begin position="302"/>
        <end position="312"/>
    </location>
</feature>
<accession>A0AAP0RRF2</accession>
<evidence type="ECO:0000256" key="3">
    <source>
        <dbReference type="ARBA" id="ARBA00022729"/>
    </source>
</evidence>
<dbReference type="PROSITE" id="PS01187">
    <property type="entry name" value="EGF_CA"/>
    <property type="match status" value="1"/>
</dbReference>
<dbReference type="FunFam" id="2.10.25.10:FF:000628">
    <property type="entry name" value="Wall-associated receptor kinase 2"/>
    <property type="match status" value="1"/>
</dbReference>
<dbReference type="FunFam" id="2.10.25.10:FF:000038">
    <property type="entry name" value="Fibrillin 2"/>
    <property type="match status" value="1"/>
</dbReference>
<evidence type="ECO:0000256" key="1">
    <source>
        <dbReference type="ARBA" id="ARBA00004167"/>
    </source>
</evidence>
<dbReference type="PANTHER" id="PTHR33491">
    <property type="entry name" value="OSJNBA0016N04.9 PROTEIN"/>
    <property type="match status" value="1"/>
</dbReference>
<dbReference type="Pfam" id="PF13947">
    <property type="entry name" value="GUB_WAK_bind"/>
    <property type="match status" value="1"/>
</dbReference>
<comment type="caution">
    <text evidence="6">Lacks conserved residue(s) required for the propagation of feature annotation.</text>
</comment>
<sequence length="362" mass="39641">MESHGLILMQLALLIGLKLAATTTPPEAAQSKPGCQTSCGSVNIPYPFGKIDGPDDCYITRNFQITCNTTGFDSPRAFLQNGNIQVLDISLEGELRIMLPVSFDCYSYNGTEIERDPLRYWLRLPKFPISDTKNKFTAVGCDTSAVIRGVRGGNYTTGCLSVCNNMDNMRNGTCSGVGCCQVPLPKGVRDYNISVSSYDYHSSVMNFNPCSYAFVAEEGNYSFSTLDLADLQKRTEFPVVLDWTIGSETCDDAKLNPSSYACKYNMSVCYEPENGPGYRCKCPEGYEGNPYLPDGCTDIDECETLNPCIGTCHNSLGSFECKCQKGYVGDGKRNGTGVTGCTHINNQFSRIIKIALGKYTGR</sequence>
<dbReference type="GO" id="GO:0030247">
    <property type="term" value="F:polysaccharide binding"/>
    <property type="evidence" value="ECO:0007669"/>
    <property type="project" value="InterPro"/>
</dbReference>
<evidence type="ECO:0000256" key="2">
    <source>
        <dbReference type="ARBA" id="ARBA00022536"/>
    </source>
</evidence>
<evidence type="ECO:0000256" key="5">
    <source>
        <dbReference type="ARBA" id="ARBA00023157"/>
    </source>
</evidence>
<dbReference type="SMART" id="SM00181">
    <property type="entry name" value="EGF"/>
    <property type="match status" value="2"/>
</dbReference>
<comment type="subcellular location">
    <subcellularLocation>
        <location evidence="1">Membrane</location>
        <topology evidence="1">Single-pass membrane protein</topology>
    </subcellularLocation>
</comment>
<dbReference type="PROSITE" id="PS00010">
    <property type="entry name" value="ASX_HYDROXYL"/>
    <property type="match status" value="1"/>
</dbReference>
<dbReference type="GO" id="GO:0005509">
    <property type="term" value="F:calcium ion binding"/>
    <property type="evidence" value="ECO:0007669"/>
    <property type="project" value="InterPro"/>
</dbReference>
<feature type="signal peptide" evidence="7">
    <location>
        <begin position="1"/>
        <end position="20"/>
    </location>
</feature>
<dbReference type="InterPro" id="IPR001881">
    <property type="entry name" value="EGF-like_Ca-bd_dom"/>
</dbReference>
<organism evidence="9 10">
    <name type="scientific">Liquidambar formosana</name>
    <name type="common">Formosan gum</name>
    <dbReference type="NCBI Taxonomy" id="63359"/>
    <lineage>
        <taxon>Eukaryota</taxon>
        <taxon>Viridiplantae</taxon>
        <taxon>Streptophyta</taxon>
        <taxon>Embryophyta</taxon>
        <taxon>Tracheophyta</taxon>
        <taxon>Spermatophyta</taxon>
        <taxon>Magnoliopsida</taxon>
        <taxon>eudicotyledons</taxon>
        <taxon>Gunneridae</taxon>
        <taxon>Pentapetalae</taxon>
        <taxon>Saxifragales</taxon>
        <taxon>Altingiaceae</taxon>
        <taxon>Liquidambar</taxon>
    </lineage>
</organism>
<proteinExistence type="predicted"/>
<feature type="domain" description="EGF-like" evidence="8">
    <location>
        <begin position="298"/>
        <end position="330"/>
    </location>
</feature>
<keyword evidence="4" id="KW-0677">Repeat</keyword>
<feature type="chain" id="PRO_5042916971" description="EGF-like domain-containing protein" evidence="7">
    <location>
        <begin position="21"/>
        <end position="362"/>
    </location>
</feature>
<dbReference type="InterPro" id="IPR000152">
    <property type="entry name" value="EGF-type_Asp/Asn_hydroxyl_site"/>
</dbReference>
<keyword evidence="5 6" id="KW-1015">Disulfide bond</keyword>
<dbReference type="InterPro" id="IPR049883">
    <property type="entry name" value="NOTCH1_EGF-like"/>
</dbReference>
<dbReference type="EMBL" id="JBBPBK010000006">
    <property type="protein sequence ID" value="KAK9282673.1"/>
    <property type="molecule type" value="Genomic_DNA"/>
</dbReference>
<dbReference type="InterPro" id="IPR025287">
    <property type="entry name" value="WAK_GUB"/>
</dbReference>
<dbReference type="Proteomes" id="UP001415857">
    <property type="component" value="Unassembled WGS sequence"/>
</dbReference>
<evidence type="ECO:0000259" key="8">
    <source>
        <dbReference type="PROSITE" id="PS50026"/>
    </source>
</evidence>
<dbReference type="InterPro" id="IPR000742">
    <property type="entry name" value="EGF"/>
</dbReference>
<dbReference type="SUPFAM" id="SSF57196">
    <property type="entry name" value="EGF/Laminin"/>
    <property type="match status" value="1"/>
</dbReference>
<dbReference type="AlphaFoldDB" id="A0AAP0RRF2"/>
<protein>
    <recommendedName>
        <fullName evidence="8">EGF-like domain-containing protein</fullName>
    </recommendedName>
</protein>
<evidence type="ECO:0000313" key="9">
    <source>
        <dbReference type="EMBL" id="KAK9282673.1"/>
    </source>
</evidence>
<evidence type="ECO:0000313" key="10">
    <source>
        <dbReference type="Proteomes" id="UP001415857"/>
    </source>
</evidence>
<dbReference type="SMART" id="SM00179">
    <property type="entry name" value="EGF_CA"/>
    <property type="match status" value="1"/>
</dbReference>
<gene>
    <name evidence="9" type="ORF">L1049_010893</name>
</gene>
<keyword evidence="10" id="KW-1185">Reference proteome</keyword>